<name>A0ABS7SV24_9BURK</name>
<organism evidence="10 11">
    <name type="scientific">Massilia soli</name>
    <dbReference type="NCBI Taxonomy" id="2792854"/>
    <lineage>
        <taxon>Bacteria</taxon>
        <taxon>Pseudomonadati</taxon>
        <taxon>Pseudomonadota</taxon>
        <taxon>Betaproteobacteria</taxon>
        <taxon>Burkholderiales</taxon>
        <taxon>Oxalobacteraceae</taxon>
        <taxon>Telluria group</taxon>
        <taxon>Massilia</taxon>
    </lineage>
</organism>
<feature type="transmembrane region" description="Helical" evidence="4">
    <location>
        <begin position="12"/>
        <end position="32"/>
    </location>
</feature>
<feature type="domain" description="CzcB-like barrel-sandwich hybrid" evidence="8">
    <location>
        <begin position="228"/>
        <end position="372"/>
    </location>
</feature>
<keyword evidence="2" id="KW-0813">Transport</keyword>
<evidence type="ECO:0000313" key="11">
    <source>
        <dbReference type="Proteomes" id="UP000809349"/>
    </source>
</evidence>
<evidence type="ECO:0000256" key="3">
    <source>
        <dbReference type="SAM" id="MobiDB-lite"/>
    </source>
</evidence>
<dbReference type="RefSeq" id="WP_223470452.1">
    <property type="nucleotide sequence ID" value="NZ_JAFBIL020000009.1"/>
</dbReference>
<reference evidence="10 11" key="1">
    <citation type="submission" date="2021-01" db="EMBL/GenBank/DDBJ databases">
        <authorList>
            <person name="Ruan W."/>
            <person name="Khan S.A."/>
            <person name="Jeon C.O."/>
        </authorList>
    </citation>
    <scope>NUCLEOTIDE SEQUENCE [LARGE SCALE GENOMIC DNA]</scope>
    <source>
        <strain evidence="10 11">R798</strain>
    </source>
</reference>
<dbReference type="Pfam" id="PF25973">
    <property type="entry name" value="BSH_CzcB"/>
    <property type="match status" value="1"/>
</dbReference>
<keyword evidence="4" id="KW-0812">Transmembrane</keyword>
<feature type="domain" description="CzcB-like alpha-helical hairpin" evidence="5">
    <location>
        <begin position="267"/>
        <end position="326"/>
    </location>
</feature>
<keyword evidence="4" id="KW-0472">Membrane</keyword>
<evidence type="ECO:0000259" key="8">
    <source>
        <dbReference type="Pfam" id="PF25973"/>
    </source>
</evidence>
<evidence type="ECO:0000256" key="1">
    <source>
        <dbReference type="ARBA" id="ARBA00009477"/>
    </source>
</evidence>
<dbReference type="Pfam" id="PF25975">
    <property type="entry name" value="CzcB_C"/>
    <property type="match status" value="1"/>
</dbReference>
<evidence type="ECO:0000256" key="2">
    <source>
        <dbReference type="ARBA" id="ARBA00022448"/>
    </source>
</evidence>
<evidence type="ECO:0000259" key="6">
    <source>
        <dbReference type="Pfam" id="PF25954"/>
    </source>
</evidence>
<dbReference type="Gene3D" id="2.40.30.170">
    <property type="match status" value="1"/>
</dbReference>
<dbReference type="InterPro" id="IPR006143">
    <property type="entry name" value="RND_pump_MFP"/>
</dbReference>
<dbReference type="EMBL" id="JAFBIL020000009">
    <property type="protein sequence ID" value="MBZ2209785.1"/>
    <property type="molecule type" value="Genomic_DNA"/>
</dbReference>
<accession>A0ABS7SV24</accession>
<keyword evidence="11" id="KW-1185">Reference proteome</keyword>
<evidence type="ECO:0000313" key="10">
    <source>
        <dbReference type="EMBL" id="MBZ2209785.1"/>
    </source>
</evidence>
<sequence>MKMPNIDKKSRTAIAAVLAVGTVLLALILLVGKTDNAVEQDEGKAAHTEATGHADVEHHGAEGDTKHKDEKEHADQEHHSSKSQTGPHGGKLFVQGKFGVEVLLAEEGGEARHRLWFFDDRKPVAPGTVVVTEELRRPLGEIEKIVFAVDKDSQLSTKPIAEPHIFEARFVARRGDDVLQFAVESEEGKIEIADAQLKIAGVTIAAAAPASISSAFQLSGEIRFNEDRTAHVVPRLAGVVESVSANLGQTVKKGDVMAVIASTDVSEMRSELLSAQRRQALAQVTFEREKKLWQEKISAEQDYLQAQQVLREAEIATRNARQKLLAIGASTDTSGALSRFELRAPFDGAIVEKHIALGEAVKEDANVFKISDLSSVWAEVIVPAKDIGAVRVGEKAVIKATSLAQSATGTVTYVGALLGEQTRTAKATVTLANPNNAWRPGLFVNVILTADKRDVAVAVLSEAIQTIEDKPTVFAQIDGGFIAVPVVPGRSDGKYTEIVSGLNAGTQYAARGSFVLKAEQGKGSEEHAH</sequence>
<dbReference type="InterPro" id="IPR058792">
    <property type="entry name" value="Beta-barrel_RND_2"/>
</dbReference>
<proteinExistence type="inferred from homology"/>
<evidence type="ECO:0000259" key="9">
    <source>
        <dbReference type="Pfam" id="PF25975"/>
    </source>
</evidence>
<keyword evidence="4" id="KW-1133">Transmembrane helix</keyword>
<dbReference type="Pfam" id="PF25893">
    <property type="entry name" value="HH_CzcB"/>
    <property type="match status" value="1"/>
</dbReference>
<dbReference type="Gene3D" id="2.40.50.100">
    <property type="match status" value="1"/>
</dbReference>
<dbReference type="InterPro" id="IPR058649">
    <property type="entry name" value="CzcB_C"/>
</dbReference>
<evidence type="ECO:0000259" key="5">
    <source>
        <dbReference type="Pfam" id="PF25893"/>
    </source>
</evidence>
<dbReference type="InterPro" id="IPR051909">
    <property type="entry name" value="MFP_Cation_Efflux"/>
</dbReference>
<dbReference type="Gene3D" id="2.40.420.20">
    <property type="match status" value="1"/>
</dbReference>
<reference evidence="10 11" key="2">
    <citation type="submission" date="2021-08" db="EMBL/GenBank/DDBJ databases">
        <title>Massilia sp. R798.</title>
        <authorList>
            <person name="Baek J.H."/>
            <person name="Jung H.S."/>
            <person name="Kim K.R."/>
            <person name="Jeon C.O."/>
        </authorList>
    </citation>
    <scope>NUCLEOTIDE SEQUENCE [LARGE SCALE GENOMIC DNA]</scope>
    <source>
        <strain evidence="10 11">R798</strain>
    </source>
</reference>
<dbReference type="SUPFAM" id="SSF111369">
    <property type="entry name" value="HlyD-like secretion proteins"/>
    <property type="match status" value="1"/>
</dbReference>
<comment type="caution">
    <text evidence="10">The sequence shown here is derived from an EMBL/GenBank/DDBJ whole genome shotgun (WGS) entry which is preliminary data.</text>
</comment>
<dbReference type="Proteomes" id="UP000809349">
    <property type="component" value="Unassembled WGS sequence"/>
</dbReference>
<dbReference type="InterPro" id="IPR058646">
    <property type="entry name" value="CzcB_N"/>
</dbReference>
<dbReference type="PANTHER" id="PTHR30097">
    <property type="entry name" value="CATION EFFLUX SYSTEM PROTEIN CUSB"/>
    <property type="match status" value="1"/>
</dbReference>
<dbReference type="Pfam" id="PF25971">
    <property type="entry name" value="CzcB_N"/>
    <property type="match status" value="1"/>
</dbReference>
<gene>
    <name evidence="10" type="ORF">I4X03_021175</name>
</gene>
<feature type="domain" description="CusB-like beta-barrel" evidence="6">
    <location>
        <begin position="375"/>
        <end position="450"/>
    </location>
</feature>
<dbReference type="InterPro" id="IPR058648">
    <property type="entry name" value="HH_CzcB-like"/>
</dbReference>
<comment type="similarity">
    <text evidence="1">Belongs to the membrane fusion protein (MFP) (TC 8.A.1) family.</text>
</comment>
<feature type="domain" description="CzcB N-terminal" evidence="7">
    <location>
        <begin position="90"/>
        <end position="180"/>
    </location>
</feature>
<feature type="region of interest" description="Disordered" evidence="3">
    <location>
        <begin position="41"/>
        <end position="90"/>
    </location>
</feature>
<feature type="compositionally biased region" description="Basic and acidic residues" evidence="3">
    <location>
        <begin position="41"/>
        <end position="80"/>
    </location>
</feature>
<evidence type="ECO:0000256" key="4">
    <source>
        <dbReference type="SAM" id="Phobius"/>
    </source>
</evidence>
<feature type="domain" description="CzcB-like C-terminal circularly permuted SH3-like" evidence="9">
    <location>
        <begin position="457"/>
        <end position="517"/>
    </location>
</feature>
<dbReference type="Pfam" id="PF25954">
    <property type="entry name" value="Beta-barrel_RND_2"/>
    <property type="match status" value="1"/>
</dbReference>
<evidence type="ECO:0000259" key="7">
    <source>
        <dbReference type="Pfam" id="PF25971"/>
    </source>
</evidence>
<dbReference type="PANTHER" id="PTHR30097:SF4">
    <property type="entry name" value="SLR6042 PROTEIN"/>
    <property type="match status" value="1"/>
</dbReference>
<dbReference type="NCBIfam" id="TIGR01730">
    <property type="entry name" value="RND_mfp"/>
    <property type="match status" value="1"/>
</dbReference>
<protein>
    <submittedName>
        <fullName evidence="10">Efflux RND transporter periplasmic adaptor subunit</fullName>
    </submittedName>
</protein>
<dbReference type="InterPro" id="IPR058647">
    <property type="entry name" value="BSH_CzcB-like"/>
</dbReference>